<proteinExistence type="predicted"/>
<accession>A0A4Q9MWV5</accession>
<sequence length="84" mass="8890">MDFCASGAFRLTSAIVTLSCCGLHRRWPLPLGDTRTLADIVLLLLCTLSSSPTLLVYYGASACTICVLSCILSPIVDSGVHPCD</sequence>
<gene>
    <name evidence="1" type="ORF">BD311DRAFT_753653</name>
</gene>
<protein>
    <submittedName>
        <fullName evidence="1">Uncharacterized protein</fullName>
    </submittedName>
</protein>
<dbReference type="EMBL" id="ML143402">
    <property type="protein sequence ID" value="TBU31011.1"/>
    <property type="molecule type" value="Genomic_DNA"/>
</dbReference>
<reference evidence="1" key="1">
    <citation type="submission" date="2019-01" db="EMBL/GenBank/DDBJ databases">
        <title>Draft genome sequences of three monokaryotic isolates of the white-rot basidiomycete fungus Dichomitus squalens.</title>
        <authorList>
            <consortium name="DOE Joint Genome Institute"/>
            <person name="Lopez S.C."/>
            <person name="Andreopoulos B."/>
            <person name="Pangilinan J."/>
            <person name="Lipzen A."/>
            <person name="Riley R."/>
            <person name="Ahrendt S."/>
            <person name="Ng V."/>
            <person name="Barry K."/>
            <person name="Daum C."/>
            <person name="Grigoriev I.V."/>
            <person name="Hilden K.S."/>
            <person name="Makela M.R."/>
            <person name="de Vries R.P."/>
        </authorList>
    </citation>
    <scope>NUCLEOTIDE SEQUENCE [LARGE SCALE GENOMIC DNA]</scope>
    <source>
        <strain evidence="1">OM18370.1</strain>
    </source>
</reference>
<organism evidence="1">
    <name type="scientific">Dichomitus squalens</name>
    <dbReference type="NCBI Taxonomy" id="114155"/>
    <lineage>
        <taxon>Eukaryota</taxon>
        <taxon>Fungi</taxon>
        <taxon>Dikarya</taxon>
        <taxon>Basidiomycota</taxon>
        <taxon>Agaricomycotina</taxon>
        <taxon>Agaricomycetes</taxon>
        <taxon>Polyporales</taxon>
        <taxon>Polyporaceae</taxon>
        <taxon>Dichomitus</taxon>
    </lineage>
</organism>
<dbReference type="AlphaFoldDB" id="A0A4Q9MWV5"/>
<dbReference type="Proteomes" id="UP000292957">
    <property type="component" value="Unassembled WGS sequence"/>
</dbReference>
<evidence type="ECO:0000313" key="1">
    <source>
        <dbReference type="EMBL" id="TBU31011.1"/>
    </source>
</evidence>
<name>A0A4Q9MWV5_9APHY</name>